<feature type="domain" description="RNA exonuclease 1 homolog-like" evidence="2">
    <location>
        <begin position="534"/>
        <end position="668"/>
    </location>
</feature>
<accession>A0A7F8R5F4</accession>
<sequence length="761" mass="86933">MEELERLNKEIESVKTEVEEKQKRLSKFTLMLEELPRSHIASLSDTNLRQDFLEYNSLLPKEKWNEPSKNKESQPRKYVLDHKCPATDLEYDPLLNYSAGLLGTSKARQDETDTQHLCHLKKSVGENCHKSRESQRPYVSPIRITINLQESDEDDLIMDVPPVMPISKKSKPLRGFKYQNMDKRLHKMSSEERNLQISGTEVEKLEKTQLTTQIDDDGNKLEPPKWLMQGSLDIKSDLNLYGVKSHISKMGSFGGEKNYVCVSEESIPCAPLSDKEIQNRICNESYPQSKKYVKTIYDAQNEESECRYSTQPQISDSDEPAEDKVLRRQDKSQDFTTFEDSKLVEFDFDKEHTEEDTPSDSDDTMKECLRIFTEFTESKACRETTKQASGKQMEFEMLYYQNTSGPKKRIAHIAKFDVPTSKEIISPLREAVPPLISHPAILRAQQQAVQIMADIKSGQAFLAAPSEQKKIFACPISQTHRKASEENSSNSLHLDVVLSREKPTAKPSRSHIPMKSIASFPIKMPKYKVAHRKRALVTPESSSKVPEEVRQRYVNLFVEKYLRVYKTEDEALNKAKIEEKAIYERCGSRNMYVNIAINTLKKLSHQDVSGSSNSNKTTGLKKNEKRSVLTGIILYRHLKDYLLTEEQLHENNYPQPNPDKPGSILLTSGMTKALVNDTSRKVCCRCGKIYGVTPAGKHGRVEECNYHFGPVLSHKGKYLVALLHFVDQSVPKLLREKWNKVFPSLYALNAVPEGETVTPEV</sequence>
<keyword evidence="3" id="KW-1185">Reference proteome</keyword>
<feature type="region of interest" description="Disordered" evidence="1">
    <location>
        <begin position="304"/>
        <end position="330"/>
    </location>
</feature>
<dbReference type="Pfam" id="PF15870">
    <property type="entry name" value="EloA-BP1"/>
    <property type="match status" value="1"/>
</dbReference>
<reference evidence="4" key="1">
    <citation type="submission" date="2025-08" db="UniProtKB">
        <authorList>
            <consortium name="RefSeq"/>
        </authorList>
    </citation>
    <scope>IDENTIFICATION</scope>
    <source>
        <tissue evidence="4">Liver</tissue>
    </source>
</reference>
<name>A0A7F8R5F4_LEPWE</name>
<proteinExistence type="predicted"/>
<evidence type="ECO:0000259" key="2">
    <source>
        <dbReference type="Pfam" id="PF15870"/>
    </source>
</evidence>
<dbReference type="RefSeq" id="XP_030887863.1">
    <property type="nucleotide sequence ID" value="XM_031032003.1"/>
</dbReference>
<dbReference type="GeneID" id="115942269"/>
<dbReference type="OrthoDB" id="206335at2759"/>
<evidence type="ECO:0000313" key="4">
    <source>
        <dbReference type="RefSeq" id="XP_030887863.1"/>
    </source>
</evidence>
<dbReference type="InterPro" id="IPR031736">
    <property type="entry name" value="REXO1-like_dom"/>
</dbReference>
<dbReference type="Proteomes" id="UP000245341">
    <property type="component" value="Unplaced"/>
</dbReference>
<organism evidence="3 4">
    <name type="scientific">Leptonychotes weddellii</name>
    <name type="common">Weddell seal</name>
    <name type="synonym">Otaria weddellii</name>
    <dbReference type="NCBI Taxonomy" id="9713"/>
    <lineage>
        <taxon>Eukaryota</taxon>
        <taxon>Metazoa</taxon>
        <taxon>Chordata</taxon>
        <taxon>Craniata</taxon>
        <taxon>Vertebrata</taxon>
        <taxon>Euteleostomi</taxon>
        <taxon>Mammalia</taxon>
        <taxon>Eutheria</taxon>
        <taxon>Laurasiatheria</taxon>
        <taxon>Carnivora</taxon>
        <taxon>Caniformia</taxon>
        <taxon>Pinnipedia</taxon>
        <taxon>Phocidae</taxon>
        <taxon>Monachinae</taxon>
        <taxon>Lobodontini</taxon>
        <taxon>Leptonychotes</taxon>
    </lineage>
</organism>
<evidence type="ECO:0000256" key="1">
    <source>
        <dbReference type="SAM" id="MobiDB-lite"/>
    </source>
</evidence>
<dbReference type="AlphaFoldDB" id="A0A7F8R5F4"/>
<gene>
    <name evidence="4" type="primary">LOC115942269</name>
</gene>
<evidence type="ECO:0000313" key="3">
    <source>
        <dbReference type="Proteomes" id="UP000245341"/>
    </source>
</evidence>
<dbReference type="KEGG" id="lww:115942269"/>
<protein>
    <submittedName>
        <fullName evidence="4">Uncharacterized protein LOC115942269</fullName>
    </submittedName>
</protein>